<dbReference type="InterPro" id="IPR011991">
    <property type="entry name" value="ArsR-like_HTH"/>
</dbReference>
<dbReference type="Pfam" id="PF13463">
    <property type="entry name" value="HTH_27"/>
    <property type="match status" value="1"/>
</dbReference>
<dbReference type="CDD" id="cd00090">
    <property type="entry name" value="HTH_ARSR"/>
    <property type="match status" value="1"/>
</dbReference>
<dbReference type="InterPro" id="IPR000835">
    <property type="entry name" value="HTH_MarR-typ"/>
</dbReference>
<comment type="caution">
    <text evidence="4">The sequence shown here is derived from an EMBL/GenBank/DDBJ whole genome shotgun (WGS) entry which is preliminary data.</text>
</comment>
<dbReference type="AlphaFoldDB" id="A0A0F2LNG9"/>
<keyword evidence="2" id="KW-1133">Transmembrane helix</keyword>
<organism evidence="4">
    <name type="scientific">Candidatus Aramenus sulfurataquae</name>
    <dbReference type="NCBI Taxonomy" id="1326980"/>
    <lineage>
        <taxon>Archaea</taxon>
        <taxon>Thermoproteota</taxon>
        <taxon>Thermoprotei</taxon>
        <taxon>Sulfolobales</taxon>
        <taxon>Sulfolobaceae</taxon>
        <taxon>Candidatus Aramenus</taxon>
    </lineage>
</organism>
<evidence type="ECO:0000256" key="2">
    <source>
        <dbReference type="SAM" id="Phobius"/>
    </source>
</evidence>
<dbReference type="EMBL" id="JZWS01000260">
    <property type="protein sequence ID" value="KJR78010.1"/>
    <property type="molecule type" value="Genomic_DNA"/>
</dbReference>
<accession>A0A0F2LNG9</accession>
<evidence type="ECO:0000313" key="4">
    <source>
        <dbReference type="EMBL" id="KJR78010.1"/>
    </source>
</evidence>
<proteinExistence type="predicted"/>
<dbReference type="Gene3D" id="1.10.10.10">
    <property type="entry name" value="Winged helix-like DNA-binding domain superfamily/Winged helix DNA-binding domain"/>
    <property type="match status" value="1"/>
</dbReference>
<feature type="transmembrane region" description="Helical" evidence="2">
    <location>
        <begin position="156"/>
        <end position="176"/>
    </location>
</feature>
<gene>
    <name evidence="4" type="ORF">TQ35_09535</name>
</gene>
<reference evidence="4" key="1">
    <citation type="submission" date="2015-03" db="EMBL/GenBank/DDBJ databases">
        <title>Metagenome Sequencing of an Archaeal-Dominated Microbial Community from a Hot Spring at the Los Azufres Geothermal Field, Mexico.</title>
        <authorList>
            <person name="Servin-Garciduenas L.E."/>
            <person name="Martinez-Romero E."/>
        </authorList>
    </citation>
    <scope>NUCLEOTIDE SEQUENCE [LARGE SCALE GENOMIC DNA]</scope>
    <source>
        <strain evidence="4">AZ1-454</strain>
    </source>
</reference>
<keyword evidence="2" id="KW-0812">Transmembrane</keyword>
<sequence length="278" mass="30888">MKPLLTLIALALSAFAVTVSHSSTLIVFYNGTVIANISGESRFQLVGHNVTPIRVSGSSFSVQGGLVYFSNKSNVTISYVASFSKGVISFNEPYPLNISLYLPSSSTVTYMSPAPDSFSLQGEYYKLSFYSDNVTVLYYLPSTVGGSAISQPNYNLIYTLIAVLVGLNGFFAFSIVKLLRIRNVVAQVPEAKQQPKEEEPEEKEEQQSEGRLNDRDLLVLEAINKGNYTLSDIMKFTKLPKTTTYRRVKKLISLGYVEEVKKEGRTFYFPKNRSGTRS</sequence>
<keyword evidence="2" id="KW-0472">Membrane</keyword>
<name>A0A0F2LNG9_9CREN</name>
<dbReference type="GO" id="GO:0003700">
    <property type="term" value="F:DNA-binding transcription factor activity"/>
    <property type="evidence" value="ECO:0007669"/>
    <property type="project" value="InterPro"/>
</dbReference>
<evidence type="ECO:0000259" key="3">
    <source>
        <dbReference type="Pfam" id="PF13463"/>
    </source>
</evidence>
<dbReference type="PATRIC" id="fig|1326980.8.peg.1122"/>
<dbReference type="InterPro" id="IPR036388">
    <property type="entry name" value="WH-like_DNA-bd_sf"/>
</dbReference>
<feature type="region of interest" description="Disordered" evidence="1">
    <location>
        <begin position="190"/>
        <end position="211"/>
    </location>
</feature>
<evidence type="ECO:0000256" key="1">
    <source>
        <dbReference type="SAM" id="MobiDB-lite"/>
    </source>
</evidence>
<protein>
    <recommendedName>
        <fullName evidence="3">HTH marR-type domain-containing protein</fullName>
    </recommendedName>
</protein>
<dbReference type="SUPFAM" id="SSF46785">
    <property type="entry name" value="Winged helix' DNA-binding domain"/>
    <property type="match status" value="1"/>
</dbReference>
<feature type="domain" description="HTH marR-type" evidence="3">
    <location>
        <begin position="212"/>
        <end position="267"/>
    </location>
</feature>
<dbReference type="InterPro" id="IPR036390">
    <property type="entry name" value="WH_DNA-bd_sf"/>
</dbReference>